<dbReference type="AlphaFoldDB" id="A0A1D2N9Z6"/>
<evidence type="ECO:0000256" key="1">
    <source>
        <dbReference type="ARBA" id="ARBA00004606"/>
    </source>
</evidence>
<dbReference type="GO" id="GO:1990573">
    <property type="term" value="P:potassium ion import across plasma membrane"/>
    <property type="evidence" value="ECO:0007669"/>
    <property type="project" value="TreeGrafter"/>
</dbReference>
<keyword evidence="10" id="KW-1185">Reference proteome</keyword>
<dbReference type="Proteomes" id="UP000094527">
    <property type="component" value="Unassembled WGS sequence"/>
</dbReference>
<dbReference type="GO" id="GO:0001671">
    <property type="term" value="F:ATPase activator activity"/>
    <property type="evidence" value="ECO:0007669"/>
    <property type="project" value="TreeGrafter"/>
</dbReference>
<protein>
    <submittedName>
        <fullName evidence="9">Sodium/potassium-transporting ATPase subunit beta-1</fullName>
    </submittedName>
</protein>
<proteinExistence type="inferred from homology"/>
<dbReference type="GO" id="GO:0005890">
    <property type="term" value="C:sodium:potassium-exchanging ATPase complex"/>
    <property type="evidence" value="ECO:0007669"/>
    <property type="project" value="InterPro"/>
</dbReference>
<dbReference type="GO" id="GO:0030007">
    <property type="term" value="P:intracellular potassium ion homeostasis"/>
    <property type="evidence" value="ECO:0007669"/>
    <property type="project" value="TreeGrafter"/>
</dbReference>
<evidence type="ECO:0000256" key="8">
    <source>
        <dbReference type="SAM" id="Phobius"/>
    </source>
</evidence>
<evidence type="ECO:0000256" key="2">
    <source>
        <dbReference type="ARBA" id="ARBA00005876"/>
    </source>
</evidence>
<evidence type="ECO:0000313" key="9">
    <source>
        <dbReference type="EMBL" id="ODN02067.1"/>
    </source>
</evidence>
<evidence type="ECO:0000256" key="4">
    <source>
        <dbReference type="ARBA" id="ARBA00022968"/>
    </source>
</evidence>
<comment type="similarity">
    <text evidence="2">Belongs to the X(+)/potassium ATPases subunit beta family.</text>
</comment>
<feature type="region of interest" description="Disordered" evidence="7">
    <location>
        <begin position="1"/>
        <end position="32"/>
    </location>
</feature>
<dbReference type="EMBL" id="LJIJ01000126">
    <property type="protein sequence ID" value="ODN02067.1"/>
    <property type="molecule type" value="Genomic_DNA"/>
</dbReference>
<dbReference type="OMA" id="VGTINCI"/>
<evidence type="ECO:0000256" key="3">
    <source>
        <dbReference type="ARBA" id="ARBA00022692"/>
    </source>
</evidence>
<accession>A0A1D2N9Z6</accession>
<keyword evidence="5 8" id="KW-1133">Transmembrane helix</keyword>
<evidence type="ECO:0000256" key="7">
    <source>
        <dbReference type="SAM" id="MobiDB-lite"/>
    </source>
</evidence>
<gene>
    <name evidence="9" type="ORF">Ocin01_04617</name>
</gene>
<comment type="caution">
    <text evidence="9">The sequence shown here is derived from an EMBL/GenBank/DDBJ whole genome shotgun (WGS) entry which is preliminary data.</text>
</comment>
<comment type="subcellular location">
    <subcellularLocation>
        <location evidence="1">Membrane</location>
        <topology evidence="1">Single-pass type II membrane protein</topology>
    </subcellularLocation>
</comment>
<feature type="transmembrane region" description="Helical" evidence="8">
    <location>
        <begin position="59"/>
        <end position="83"/>
    </location>
</feature>
<evidence type="ECO:0000256" key="5">
    <source>
        <dbReference type="ARBA" id="ARBA00022989"/>
    </source>
</evidence>
<keyword evidence="6 8" id="KW-0472">Membrane</keyword>
<dbReference type="GO" id="GO:0006883">
    <property type="term" value="P:intracellular sodium ion homeostasis"/>
    <property type="evidence" value="ECO:0007669"/>
    <property type="project" value="TreeGrafter"/>
</dbReference>
<name>A0A1D2N9Z6_ORCCI</name>
<keyword evidence="4" id="KW-0735">Signal-anchor</keyword>
<organism evidence="9 10">
    <name type="scientific">Orchesella cincta</name>
    <name type="common">Springtail</name>
    <name type="synonym">Podura cincta</name>
    <dbReference type="NCBI Taxonomy" id="48709"/>
    <lineage>
        <taxon>Eukaryota</taxon>
        <taxon>Metazoa</taxon>
        <taxon>Ecdysozoa</taxon>
        <taxon>Arthropoda</taxon>
        <taxon>Hexapoda</taxon>
        <taxon>Collembola</taxon>
        <taxon>Entomobryomorpha</taxon>
        <taxon>Entomobryoidea</taxon>
        <taxon>Orchesellidae</taxon>
        <taxon>Orchesellinae</taxon>
        <taxon>Orchesella</taxon>
    </lineage>
</organism>
<dbReference type="STRING" id="48709.A0A1D2N9Z6"/>
<keyword evidence="3 8" id="KW-0812">Transmembrane</keyword>
<sequence length="342" mass="38980">MSEEETKTVKPSKSRGSKAAPMEGEPETTVQPVEEDGGWRKFIWNEDKREFLGRTGKSWLLIFIFYVIFFISLFAFFMLNWYLVLTLTVSDKKPTKIGDTVGSMLFQDGPGLALRPRPDRHTNAAASLLWFSVGSYENFRYWKNQLSSWFYNIPKPGAPDTIDCKTTGVASDDESCLVPVDQYGACQPLLADPSINTITDFGYARGEPCLLLKLNRIYDWMPKGDCTGDCLKQAPKDLQEYMTANKANINEAIYVWCQGMAEHDKENLGSIEYFPGPYIRKNYFPFKNQQNYQSPFVMVQLKRPLAGALLSIECQAYDDNIVIDDNNKAKRVGYTKFELLID</sequence>
<dbReference type="Pfam" id="PF00287">
    <property type="entry name" value="Na_K-ATPase"/>
    <property type="match status" value="1"/>
</dbReference>
<evidence type="ECO:0000256" key="6">
    <source>
        <dbReference type="ARBA" id="ARBA00023136"/>
    </source>
</evidence>
<dbReference type="PANTHER" id="PTHR11523:SF28">
    <property type="entry name" value="NA_K-ATPASE BETA SUBUNIT ISOFORM 4-RELATED"/>
    <property type="match status" value="1"/>
</dbReference>
<dbReference type="Gene3D" id="2.60.40.1660">
    <property type="entry name" value="Na, k-atpase alpha subunit"/>
    <property type="match status" value="1"/>
</dbReference>
<dbReference type="PANTHER" id="PTHR11523">
    <property type="entry name" value="SODIUM/POTASSIUM-DEPENDENT ATPASE BETA SUBUNIT"/>
    <property type="match status" value="1"/>
</dbReference>
<dbReference type="OrthoDB" id="5912413at2759"/>
<dbReference type="PROSITE" id="PS00390">
    <property type="entry name" value="ATPASE_NA_K_BETA_1"/>
    <property type="match status" value="1"/>
</dbReference>
<evidence type="ECO:0000313" key="10">
    <source>
        <dbReference type="Proteomes" id="UP000094527"/>
    </source>
</evidence>
<dbReference type="InterPro" id="IPR038702">
    <property type="entry name" value="Na/K_ATPase_sub_beta_sf"/>
</dbReference>
<reference evidence="9 10" key="1">
    <citation type="journal article" date="2016" name="Genome Biol. Evol.">
        <title>Gene Family Evolution Reflects Adaptation to Soil Environmental Stressors in the Genome of the Collembolan Orchesella cincta.</title>
        <authorList>
            <person name="Faddeeva-Vakhrusheva A."/>
            <person name="Derks M.F."/>
            <person name="Anvar S.Y."/>
            <person name="Agamennone V."/>
            <person name="Suring W."/>
            <person name="Smit S."/>
            <person name="van Straalen N.M."/>
            <person name="Roelofs D."/>
        </authorList>
    </citation>
    <scope>NUCLEOTIDE SEQUENCE [LARGE SCALE GENOMIC DNA]</scope>
    <source>
        <tissue evidence="9">Mixed pool</tissue>
    </source>
</reference>
<dbReference type="InterPro" id="IPR000402">
    <property type="entry name" value="Na/K_ATPase_sub_beta"/>
</dbReference>
<dbReference type="GO" id="GO:0036376">
    <property type="term" value="P:sodium ion export across plasma membrane"/>
    <property type="evidence" value="ECO:0007669"/>
    <property type="project" value="TreeGrafter"/>
</dbReference>